<dbReference type="AlphaFoldDB" id="A0A812RZU2"/>
<organism evidence="1 2">
    <name type="scientific">Symbiodinium natans</name>
    <dbReference type="NCBI Taxonomy" id="878477"/>
    <lineage>
        <taxon>Eukaryota</taxon>
        <taxon>Sar</taxon>
        <taxon>Alveolata</taxon>
        <taxon>Dinophyceae</taxon>
        <taxon>Suessiales</taxon>
        <taxon>Symbiodiniaceae</taxon>
        <taxon>Symbiodinium</taxon>
    </lineage>
</organism>
<gene>
    <name evidence="1" type="ORF">SNAT2548_LOCUS25411</name>
</gene>
<reference evidence="1" key="1">
    <citation type="submission" date="2021-02" db="EMBL/GenBank/DDBJ databases">
        <authorList>
            <person name="Dougan E. K."/>
            <person name="Rhodes N."/>
            <person name="Thang M."/>
            <person name="Chan C."/>
        </authorList>
    </citation>
    <scope>NUCLEOTIDE SEQUENCE</scope>
</reference>
<keyword evidence="2" id="KW-1185">Reference proteome</keyword>
<evidence type="ECO:0000313" key="2">
    <source>
        <dbReference type="Proteomes" id="UP000604046"/>
    </source>
</evidence>
<dbReference type="EMBL" id="CAJNDS010002392">
    <property type="protein sequence ID" value="CAE7458654.1"/>
    <property type="molecule type" value="Genomic_DNA"/>
</dbReference>
<sequence>MHGALNAACSALPPRSVADVLLALATHQLCPITLLEELQACLPRVAAEMQPDEALTASWSLAALLFSRAGVLPALVERALEGELGVAEARQLRQIALSLRLEDGAEEAFKSQAPATWNRLQELACESLAEEPAAAAEVAAESLAQRLEEAYVFDAAGPIIMALHSIKTRNDLRRVGNLYYTHAFACAFLQATASGNGCLHPIYSAAVGTCTRHRGQLTSLLPRATNGFWTNVLEDLMQAPPFQQIRDGLLEECRQHEEFRYLSVNATFKINFKVIGQADFHASQSSWENAAMPENEAGCRTLTVAAGQV</sequence>
<evidence type="ECO:0000313" key="1">
    <source>
        <dbReference type="EMBL" id="CAE7458654.1"/>
    </source>
</evidence>
<comment type="caution">
    <text evidence="1">The sequence shown here is derived from an EMBL/GenBank/DDBJ whole genome shotgun (WGS) entry which is preliminary data.</text>
</comment>
<proteinExistence type="predicted"/>
<dbReference type="Proteomes" id="UP000604046">
    <property type="component" value="Unassembled WGS sequence"/>
</dbReference>
<protein>
    <submittedName>
        <fullName evidence="1">Uncharacterized protein</fullName>
    </submittedName>
</protein>
<accession>A0A812RZU2</accession>
<dbReference type="OrthoDB" id="485337at2759"/>
<name>A0A812RZU2_9DINO</name>